<feature type="region of interest" description="Disordered" evidence="1">
    <location>
        <begin position="165"/>
        <end position="199"/>
    </location>
</feature>
<dbReference type="RefSeq" id="WP_156609625.1">
    <property type="nucleotide sequence ID" value="NZ_WPCU01000005.1"/>
</dbReference>
<organism evidence="2 3">
    <name type="scientific">Auraticoccus cholistanensis</name>
    <dbReference type="NCBI Taxonomy" id="2656650"/>
    <lineage>
        <taxon>Bacteria</taxon>
        <taxon>Bacillati</taxon>
        <taxon>Actinomycetota</taxon>
        <taxon>Actinomycetes</taxon>
        <taxon>Propionibacteriales</taxon>
        <taxon>Propionibacteriaceae</taxon>
        <taxon>Auraticoccus</taxon>
    </lineage>
</organism>
<dbReference type="AlphaFoldDB" id="A0A6A9UU81"/>
<dbReference type="Proteomes" id="UP000435304">
    <property type="component" value="Unassembled WGS sequence"/>
</dbReference>
<evidence type="ECO:0000313" key="3">
    <source>
        <dbReference type="Proteomes" id="UP000435304"/>
    </source>
</evidence>
<evidence type="ECO:0000313" key="2">
    <source>
        <dbReference type="EMBL" id="MVA76231.1"/>
    </source>
</evidence>
<feature type="region of interest" description="Disordered" evidence="1">
    <location>
        <begin position="1"/>
        <end position="23"/>
    </location>
</feature>
<accession>A0A6A9UU81</accession>
<dbReference type="InterPro" id="IPR032675">
    <property type="entry name" value="LRR_dom_sf"/>
</dbReference>
<dbReference type="EMBL" id="WPCU01000005">
    <property type="protein sequence ID" value="MVA76231.1"/>
    <property type="molecule type" value="Genomic_DNA"/>
</dbReference>
<gene>
    <name evidence="2" type="ORF">GC722_09365</name>
</gene>
<sequence length="476" mass="50266">MAEPGREGAEAATTPGDVGHGGFAAGDAVQARRLTEAELAVLLERLREQDDLGSRFLVAAADRGGLGAVGDGIALLARVDRYSHVPGVLKGMPKVAAGDVLVAAALEVVDDPRTAEQHNGAPTRLAVPLLELWALAALAVRADPAVADRLAEALEGDYVAQRIPELRRSGERATRSQPSTATAPEPGVDEPPQKVSQVKEWLRQHPDPDPEVLAPRPRQKAAAVVAAVRALGTIATPAALDVMTRYATDQPSSALLTELHRAWPRFDRRTFAAAVFLPRAGGLDLDVCSDLTGIDAVAGLRRLRLVVLDELDLAPLAGCTALQELTVLVNGSPGVRDITPLTALPELRALTLVGQTAQFDLGPLARLPLTRLRLSLDGAEGSVLTRIPSLRRLSLSGADGAGRVHPQLAELVLSLVAAGVEVALYRHEHQWVDALVEGCGSASDVHVAATNGKVGLTRDPDRVADLERALYLNTFH</sequence>
<keyword evidence="3" id="KW-1185">Reference proteome</keyword>
<evidence type="ECO:0000256" key="1">
    <source>
        <dbReference type="SAM" id="MobiDB-lite"/>
    </source>
</evidence>
<proteinExistence type="predicted"/>
<protein>
    <recommendedName>
        <fullName evidence="4">Leucine-rich repeat domain-containing protein</fullName>
    </recommendedName>
</protein>
<name>A0A6A9UU81_9ACTN</name>
<reference evidence="2 3" key="1">
    <citation type="submission" date="2019-12" db="EMBL/GenBank/DDBJ databases">
        <title>Auraticoccus cholistani sp. nov., an actinomycete isolated from soil of Cholistan desert.</title>
        <authorList>
            <person name="Cheema M.T."/>
        </authorList>
    </citation>
    <scope>NUCLEOTIDE SEQUENCE [LARGE SCALE GENOMIC DNA]</scope>
    <source>
        <strain evidence="2 3">F435</strain>
    </source>
</reference>
<evidence type="ECO:0008006" key="4">
    <source>
        <dbReference type="Google" id="ProtNLM"/>
    </source>
</evidence>
<dbReference type="Gene3D" id="3.80.10.10">
    <property type="entry name" value="Ribonuclease Inhibitor"/>
    <property type="match status" value="1"/>
</dbReference>
<comment type="caution">
    <text evidence="2">The sequence shown here is derived from an EMBL/GenBank/DDBJ whole genome shotgun (WGS) entry which is preliminary data.</text>
</comment>
<feature type="compositionally biased region" description="Basic and acidic residues" evidence="1">
    <location>
        <begin position="165"/>
        <end position="174"/>
    </location>
</feature>